<organism evidence="2">
    <name type="scientific">Streptomyces sp. R21</name>
    <dbReference type="NCBI Taxonomy" id="3238627"/>
    <lineage>
        <taxon>Bacteria</taxon>
        <taxon>Bacillati</taxon>
        <taxon>Actinomycetota</taxon>
        <taxon>Actinomycetes</taxon>
        <taxon>Kitasatosporales</taxon>
        <taxon>Streptomycetaceae</taxon>
        <taxon>Streptomyces</taxon>
    </lineage>
</organism>
<feature type="region of interest" description="Disordered" evidence="1">
    <location>
        <begin position="1"/>
        <end position="21"/>
    </location>
</feature>
<dbReference type="AlphaFoldDB" id="A0AB39P5A6"/>
<evidence type="ECO:0000313" key="2">
    <source>
        <dbReference type="EMBL" id="XDQ24936.1"/>
    </source>
</evidence>
<dbReference type="InterPro" id="IPR046156">
    <property type="entry name" value="DUF6158"/>
</dbReference>
<feature type="region of interest" description="Disordered" evidence="1">
    <location>
        <begin position="58"/>
        <end position="87"/>
    </location>
</feature>
<gene>
    <name evidence="2" type="ORF">AB5J56_09695</name>
</gene>
<dbReference type="EMBL" id="CP163435">
    <property type="protein sequence ID" value="XDQ24936.1"/>
    <property type="molecule type" value="Genomic_DNA"/>
</dbReference>
<accession>A0AB39P5A6</accession>
<sequence length="87" mass="9901">MKALDERGTTMNGVDPDRLDDQQLMKELETIHRTRHDTLLHGSNDALRTHNERMAQLEGEYLRRNPRRPVAAGRTREGARDRAPGGA</sequence>
<reference evidence="2" key="1">
    <citation type="submission" date="2024-07" db="EMBL/GenBank/DDBJ databases">
        <authorList>
            <person name="Yu S.T."/>
        </authorList>
    </citation>
    <scope>NUCLEOTIDE SEQUENCE</scope>
    <source>
        <strain evidence="2">R21</strain>
    </source>
</reference>
<evidence type="ECO:0000256" key="1">
    <source>
        <dbReference type="SAM" id="MobiDB-lite"/>
    </source>
</evidence>
<protein>
    <submittedName>
        <fullName evidence="2">DUF6158 family protein</fullName>
    </submittedName>
</protein>
<dbReference type="Pfam" id="PF19655">
    <property type="entry name" value="DUF6158"/>
    <property type="match status" value="1"/>
</dbReference>
<proteinExistence type="predicted"/>
<feature type="compositionally biased region" description="Basic and acidic residues" evidence="1">
    <location>
        <begin position="74"/>
        <end position="87"/>
    </location>
</feature>
<dbReference type="RefSeq" id="WP_369232028.1">
    <property type="nucleotide sequence ID" value="NZ_CP163435.1"/>
</dbReference>
<name>A0AB39P5A6_9ACTN</name>